<dbReference type="EMBL" id="QPFP01000288">
    <property type="protein sequence ID" value="TEB18108.1"/>
    <property type="molecule type" value="Genomic_DNA"/>
</dbReference>
<evidence type="ECO:0000313" key="2">
    <source>
        <dbReference type="EMBL" id="TEB18108.1"/>
    </source>
</evidence>
<sequence length="199" mass="22202">MAKFLGEAKRGIPHPSDSPALVHEGQQSSNSDDILRRHREDAAALGVLSFKKLNAGQRPQGRVSHVRVEGPDTSYVREGAYIKAGRRTDYVGVAGARVFSQSTINATIDLARPERAYREGQGEGEVQSKVKSSVGYLWEVSRGVELQGVDLACTKKFWSRDKMWIVSAVESRARHIRKTRAVRITDEVQQHRPAKRKDP</sequence>
<feature type="region of interest" description="Disordered" evidence="1">
    <location>
        <begin position="1"/>
        <end position="32"/>
    </location>
</feature>
<accession>A0A4Y7S9M2</accession>
<evidence type="ECO:0000256" key="1">
    <source>
        <dbReference type="SAM" id="MobiDB-lite"/>
    </source>
</evidence>
<protein>
    <submittedName>
        <fullName evidence="2">Uncharacterized protein</fullName>
    </submittedName>
</protein>
<keyword evidence="3" id="KW-1185">Reference proteome</keyword>
<organism evidence="2 3">
    <name type="scientific">Coprinellus micaceus</name>
    <name type="common">Glistening ink-cap mushroom</name>
    <name type="synonym">Coprinus micaceus</name>
    <dbReference type="NCBI Taxonomy" id="71717"/>
    <lineage>
        <taxon>Eukaryota</taxon>
        <taxon>Fungi</taxon>
        <taxon>Dikarya</taxon>
        <taxon>Basidiomycota</taxon>
        <taxon>Agaricomycotina</taxon>
        <taxon>Agaricomycetes</taxon>
        <taxon>Agaricomycetidae</taxon>
        <taxon>Agaricales</taxon>
        <taxon>Agaricineae</taxon>
        <taxon>Psathyrellaceae</taxon>
        <taxon>Coprinellus</taxon>
    </lineage>
</organism>
<reference evidence="2 3" key="1">
    <citation type="journal article" date="2019" name="Nat. Ecol. Evol.">
        <title>Megaphylogeny resolves global patterns of mushroom evolution.</title>
        <authorList>
            <person name="Varga T."/>
            <person name="Krizsan K."/>
            <person name="Foldi C."/>
            <person name="Dima B."/>
            <person name="Sanchez-Garcia M."/>
            <person name="Sanchez-Ramirez S."/>
            <person name="Szollosi G.J."/>
            <person name="Szarkandi J.G."/>
            <person name="Papp V."/>
            <person name="Albert L."/>
            <person name="Andreopoulos W."/>
            <person name="Angelini C."/>
            <person name="Antonin V."/>
            <person name="Barry K.W."/>
            <person name="Bougher N.L."/>
            <person name="Buchanan P."/>
            <person name="Buyck B."/>
            <person name="Bense V."/>
            <person name="Catcheside P."/>
            <person name="Chovatia M."/>
            <person name="Cooper J."/>
            <person name="Damon W."/>
            <person name="Desjardin D."/>
            <person name="Finy P."/>
            <person name="Geml J."/>
            <person name="Haridas S."/>
            <person name="Hughes K."/>
            <person name="Justo A."/>
            <person name="Karasinski D."/>
            <person name="Kautmanova I."/>
            <person name="Kiss B."/>
            <person name="Kocsube S."/>
            <person name="Kotiranta H."/>
            <person name="LaButti K.M."/>
            <person name="Lechner B.E."/>
            <person name="Liimatainen K."/>
            <person name="Lipzen A."/>
            <person name="Lukacs Z."/>
            <person name="Mihaltcheva S."/>
            <person name="Morgado L.N."/>
            <person name="Niskanen T."/>
            <person name="Noordeloos M.E."/>
            <person name="Ohm R.A."/>
            <person name="Ortiz-Santana B."/>
            <person name="Ovrebo C."/>
            <person name="Racz N."/>
            <person name="Riley R."/>
            <person name="Savchenko A."/>
            <person name="Shiryaev A."/>
            <person name="Soop K."/>
            <person name="Spirin V."/>
            <person name="Szebenyi C."/>
            <person name="Tomsovsky M."/>
            <person name="Tulloss R.E."/>
            <person name="Uehling J."/>
            <person name="Grigoriev I.V."/>
            <person name="Vagvolgyi C."/>
            <person name="Papp T."/>
            <person name="Martin F.M."/>
            <person name="Miettinen O."/>
            <person name="Hibbett D.S."/>
            <person name="Nagy L.G."/>
        </authorList>
    </citation>
    <scope>NUCLEOTIDE SEQUENCE [LARGE SCALE GENOMIC DNA]</scope>
    <source>
        <strain evidence="2 3">FP101781</strain>
    </source>
</reference>
<comment type="caution">
    <text evidence="2">The sequence shown here is derived from an EMBL/GenBank/DDBJ whole genome shotgun (WGS) entry which is preliminary data.</text>
</comment>
<feature type="compositionally biased region" description="Basic and acidic residues" evidence="1">
    <location>
        <begin position="1"/>
        <end position="10"/>
    </location>
</feature>
<gene>
    <name evidence="2" type="ORF">FA13DRAFT_1720395</name>
</gene>
<name>A0A4Y7S9M2_COPMI</name>
<dbReference type="AlphaFoldDB" id="A0A4Y7S9M2"/>
<proteinExistence type="predicted"/>
<dbReference type="Proteomes" id="UP000298030">
    <property type="component" value="Unassembled WGS sequence"/>
</dbReference>
<evidence type="ECO:0000313" key="3">
    <source>
        <dbReference type="Proteomes" id="UP000298030"/>
    </source>
</evidence>